<evidence type="ECO:0000313" key="2">
    <source>
        <dbReference type="Proteomes" id="UP000326757"/>
    </source>
</evidence>
<evidence type="ECO:0000313" key="1">
    <source>
        <dbReference type="EMBL" id="KAB8301331.1"/>
    </source>
</evidence>
<comment type="caution">
    <text evidence="1">The sequence shown here is derived from an EMBL/GenBank/DDBJ whole genome shotgun (WGS) entry which is preliminary data.</text>
</comment>
<reference evidence="1 2" key="1">
    <citation type="submission" date="2019-06" db="EMBL/GenBank/DDBJ databases">
        <title>Genome Sequence of the Brown Rot Fungal Pathogen Monilinia laxa.</title>
        <authorList>
            <person name="De Miccolis Angelini R.M."/>
            <person name="Landi L."/>
            <person name="Abate D."/>
            <person name="Pollastro S."/>
            <person name="Romanazzi G."/>
            <person name="Faretra F."/>
        </authorList>
    </citation>
    <scope>NUCLEOTIDE SEQUENCE [LARGE SCALE GENOMIC DNA]</scope>
    <source>
        <strain evidence="1 2">Mlax316</strain>
    </source>
</reference>
<keyword evidence="2" id="KW-1185">Reference proteome</keyword>
<dbReference type="AlphaFoldDB" id="A0A5N6KD41"/>
<organism evidence="1 2">
    <name type="scientific">Monilinia laxa</name>
    <name type="common">Brown rot fungus</name>
    <name type="synonym">Sclerotinia laxa</name>
    <dbReference type="NCBI Taxonomy" id="61186"/>
    <lineage>
        <taxon>Eukaryota</taxon>
        <taxon>Fungi</taxon>
        <taxon>Dikarya</taxon>
        <taxon>Ascomycota</taxon>
        <taxon>Pezizomycotina</taxon>
        <taxon>Leotiomycetes</taxon>
        <taxon>Helotiales</taxon>
        <taxon>Sclerotiniaceae</taxon>
        <taxon>Monilinia</taxon>
    </lineage>
</organism>
<protein>
    <submittedName>
        <fullName evidence="1">Uncharacterized protein</fullName>
    </submittedName>
</protein>
<accession>A0A5N6KD41</accession>
<sequence length="73" mass="8168">MQMGMHMDDVISFFSNFFLGCGGDFSSVRHCFSASFQVGAYYGLLMIIYKELCVVMDIGHYSSCVSKIKNSKS</sequence>
<name>A0A5N6KD41_MONLA</name>
<proteinExistence type="predicted"/>
<dbReference type="EMBL" id="VIGI01000004">
    <property type="protein sequence ID" value="KAB8301331.1"/>
    <property type="molecule type" value="Genomic_DNA"/>
</dbReference>
<gene>
    <name evidence="1" type="ORF">EYC80_003212</name>
</gene>
<dbReference type="Proteomes" id="UP000326757">
    <property type="component" value="Unassembled WGS sequence"/>
</dbReference>